<evidence type="ECO:0000313" key="2">
    <source>
        <dbReference type="Proteomes" id="UP000239430"/>
    </source>
</evidence>
<gene>
    <name evidence="1" type="ORF">MOST_24580</name>
</gene>
<comment type="caution">
    <text evidence="1">The sequence shown here is derived from an EMBL/GenBank/DDBJ whole genome shotgun (WGS) entry which is preliminary data.</text>
</comment>
<dbReference type="AlphaFoldDB" id="A0A9X7J1C6"/>
<accession>A0A9X7J1C6</accession>
<dbReference type="EMBL" id="PVXL01000055">
    <property type="protein sequence ID" value="PRR71405.1"/>
    <property type="molecule type" value="Genomic_DNA"/>
</dbReference>
<name>A0A9X7J1C6_9FIRM</name>
<reference evidence="1 2" key="1">
    <citation type="submission" date="2018-03" db="EMBL/GenBank/DDBJ databases">
        <title>Genome sequence of Moorella stamsii DSM 26217.</title>
        <authorList>
            <person name="Poehlein A."/>
            <person name="Daniel R."/>
        </authorList>
    </citation>
    <scope>NUCLEOTIDE SEQUENCE [LARGE SCALE GENOMIC DNA]</scope>
    <source>
        <strain evidence="2">DSM 26217</strain>
    </source>
</reference>
<organism evidence="1 2">
    <name type="scientific">Neomoorella stamsii</name>
    <dbReference type="NCBI Taxonomy" id="1266720"/>
    <lineage>
        <taxon>Bacteria</taxon>
        <taxon>Bacillati</taxon>
        <taxon>Bacillota</taxon>
        <taxon>Clostridia</taxon>
        <taxon>Neomoorellales</taxon>
        <taxon>Neomoorellaceae</taxon>
        <taxon>Neomoorella</taxon>
    </lineage>
</organism>
<dbReference type="Proteomes" id="UP000239430">
    <property type="component" value="Unassembled WGS sequence"/>
</dbReference>
<protein>
    <submittedName>
        <fullName evidence="1">Uncharacterized protein</fullName>
    </submittedName>
</protein>
<proteinExistence type="predicted"/>
<evidence type="ECO:0000313" key="1">
    <source>
        <dbReference type="EMBL" id="PRR71405.1"/>
    </source>
</evidence>
<keyword evidence="2" id="KW-1185">Reference proteome</keyword>
<sequence>MATDKAILNLLAAGVRDMDEALTIKAAREALASNIDPLKAINEGFFRNL</sequence>
<dbReference type="RefSeq" id="WP_157049503.1">
    <property type="nucleotide sequence ID" value="NZ_PVXL01000055.1"/>
</dbReference>